<evidence type="ECO:0000256" key="4">
    <source>
        <dbReference type="ARBA" id="ARBA00023125"/>
    </source>
</evidence>
<keyword evidence="4 8" id="KW-0238">DNA-binding</keyword>
<keyword evidence="5 8" id="KW-0804">Transcription</keyword>
<dbReference type="InterPro" id="IPR001437">
    <property type="entry name" value="Tscrpt_elong_fac_GreA/B_C"/>
</dbReference>
<dbReference type="InterPro" id="IPR036953">
    <property type="entry name" value="GreA/GreB_C_sf"/>
</dbReference>
<reference evidence="13" key="1">
    <citation type="submission" date="2018-02" db="EMBL/GenBank/DDBJ databases">
        <authorList>
            <person name="Hornung B."/>
        </authorList>
    </citation>
    <scope>NUCLEOTIDE SEQUENCE [LARGE SCALE GENOMIC DNA]</scope>
</reference>
<dbReference type="RefSeq" id="WP_119715730.1">
    <property type="nucleotide sequence ID" value="NZ_OMOH01000005.1"/>
</dbReference>
<dbReference type="Pfam" id="PF01272">
    <property type="entry name" value="GreA_GreB"/>
    <property type="match status" value="1"/>
</dbReference>
<dbReference type="GO" id="GO:0032784">
    <property type="term" value="P:regulation of DNA-templated transcription elongation"/>
    <property type="evidence" value="ECO:0007669"/>
    <property type="project" value="UniProtKB-UniRule"/>
</dbReference>
<dbReference type="FunFam" id="1.10.287.180:FF:000001">
    <property type="entry name" value="Transcription elongation factor GreA"/>
    <property type="match status" value="1"/>
</dbReference>
<feature type="domain" description="Transcription elongation factor GreA/GreB N-terminal" evidence="11">
    <location>
        <begin position="7"/>
        <end position="77"/>
    </location>
</feature>
<feature type="coiled-coil region" evidence="8">
    <location>
        <begin position="51"/>
        <end position="78"/>
    </location>
</feature>
<evidence type="ECO:0000256" key="9">
    <source>
        <dbReference type="RuleBase" id="RU000556"/>
    </source>
</evidence>
<dbReference type="InterPro" id="IPR006359">
    <property type="entry name" value="Tscrpt_elong_fac_GreA"/>
</dbReference>
<dbReference type="NCBIfam" id="NF001262">
    <property type="entry name" value="PRK00226.1-3"/>
    <property type="match status" value="1"/>
</dbReference>
<gene>
    <name evidence="8" type="primary">greA</name>
    <name evidence="12" type="ORF">PROPJV5_1561</name>
</gene>
<dbReference type="NCBIfam" id="TIGR01462">
    <property type="entry name" value="greA"/>
    <property type="match status" value="1"/>
</dbReference>
<evidence type="ECO:0000256" key="8">
    <source>
        <dbReference type="HAMAP-Rule" id="MF_00105"/>
    </source>
</evidence>
<dbReference type="PIRSF" id="PIRSF006092">
    <property type="entry name" value="GreA_GreB"/>
    <property type="match status" value="1"/>
</dbReference>
<evidence type="ECO:0000256" key="3">
    <source>
        <dbReference type="ARBA" id="ARBA00023015"/>
    </source>
</evidence>
<evidence type="ECO:0000256" key="1">
    <source>
        <dbReference type="ARBA" id="ARBA00008213"/>
    </source>
</evidence>
<protein>
    <recommendedName>
        <fullName evidence="2 8">Transcription elongation factor GreA</fullName>
    </recommendedName>
    <alternativeName>
        <fullName evidence="7 8">Transcript cleavage factor GreA</fullName>
    </alternativeName>
</protein>
<dbReference type="InterPro" id="IPR022691">
    <property type="entry name" value="Tscrpt_elong_fac_GreA/B_N"/>
</dbReference>
<accession>A0A375I526</accession>
<evidence type="ECO:0000256" key="2">
    <source>
        <dbReference type="ARBA" id="ARBA00013729"/>
    </source>
</evidence>
<dbReference type="InterPro" id="IPR028624">
    <property type="entry name" value="Tscrpt_elong_fac_GreA/B"/>
</dbReference>
<keyword evidence="3 8" id="KW-0805">Transcription regulation</keyword>
<dbReference type="Proteomes" id="UP000265962">
    <property type="component" value="Unassembled WGS sequence"/>
</dbReference>
<keyword evidence="13" id="KW-1185">Reference proteome</keyword>
<dbReference type="Gene3D" id="1.10.287.180">
    <property type="entry name" value="Transcription elongation factor, GreA/GreB, N-terminal domain"/>
    <property type="match status" value="1"/>
</dbReference>
<evidence type="ECO:0000313" key="13">
    <source>
        <dbReference type="Proteomes" id="UP000265962"/>
    </source>
</evidence>
<dbReference type="InterPro" id="IPR023459">
    <property type="entry name" value="Tscrpt_elong_fac_GreA/B_fam"/>
</dbReference>
<dbReference type="OrthoDB" id="9797227at2"/>
<evidence type="ECO:0000256" key="6">
    <source>
        <dbReference type="ARBA" id="ARBA00024916"/>
    </source>
</evidence>
<evidence type="ECO:0000259" key="11">
    <source>
        <dbReference type="Pfam" id="PF03449"/>
    </source>
</evidence>
<comment type="similarity">
    <text evidence="1 8 9">Belongs to the GreA/GreB family.</text>
</comment>
<keyword evidence="8" id="KW-0175">Coiled coil</keyword>
<evidence type="ECO:0000259" key="10">
    <source>
        <dbReference type="Pfam" id="PF01272"/>
    </source>
</evidence>
<dbReference type="GO" id="GO:0006354">
    <property type="term" value="P:DNA-templated transcription elongation"/>
    <property type="evidence" value="ECO:0007669"/>
    <property type="project" value="TreeGrafter"/>
</dbReference>
<dbReference type="SUPFAM" id="SSF54534">
    <property type="entry name" value="FKBP-like"/>
    <property type="match status" value="1"/>
</dbReference>
<dbReference type="PROSITE" id="PS00830">
    <property type="entry name" value="GREAB_2"/>
    <property type="match status" value="1"/>
</dbReference>
<comment type="function">
    <text evidence="6 8 9">Necessary for efficient RNA polymerase transcription elongation past template-encoded arresting sites. The arresting sites in DNA have the property of trapping a certain fraction of elongating RNA polymerases that pass through, resulting in locked ternary complexes. Cleavage of the nascent transcript by cleavage factors such as GreA or GreB allows the resumption of elongation from the new 3'terminus. GreA releases sequences of 2 to 3 nucleotides.</text>
</comment>
<dbReference type="PANTHER" id="PTHR30437:SF4">
    <property type="entry name" value="TRANSCRIPTION ELONGATION FACTOR GREA"/>
    <property type="match status" value="1"/>
</dbReference>
<sequence>MTDKQTIWITQDAYDKLTDELDHLKDEGRTEIAGKIGAAKAEGDLSENGGYHAAREEQGQMEARIRQLEQMLQNAEVGVAHEAPEEVVAGATVTVAYDGDPDDTDVFLLGSREMLGVDDSLDTQVYSPQSPLGAAVLGHGVGDDVSYETPNGKRIHVTIVKIESRA</sequence>
<feature type="domain" description="Transcription elongation factor GreA/GreB C-terminal" evidence="10">
    <location>
        <begin position="85"/>
        <end position="163"/>
    </location>
</feature>
<dbReference type="EMBL" id="OMOH01000005">
    <property type="protein sequence ID" value="SPF68579.1"/>
    <property type="molecule type" value="Genomic_DNA"/>
</dbReference>
<dbReference type="InterPro" id="IPR018151">
    <property type="entry name" value="TF_GreA/GreB_CS"/>
</dbReference>
<name>A0A375I526_9ACTN</name>
<dbReference type="GO" id="GO:0003746">
    <property type="term" value="F:translation elongation factor activity"/>
    <property type="evidence" value="ECO:0007669"/>
    <property type="project" value="UniProtKB-KW"/>
</dbReference>
<keyword evidence="12" id="KW-0251">Elongation factor</keyword>
<dbReference type="PANTHER" id="PTHR30437">
    <property type="entry name" value="TRANSCRIPTION ELONGATION FACTOR GREA"/>
    <property type="match status" value="1"/>
</dbReference>
<dbReference type="Gene3D" id="3.10.50.30">
    <property type="entry name" value="Transcription elongation factor, GreA/GreB, C-terminal domain"/>
    <property type="match status" value="1"/>
</dbReference>
<proteinExistence type="inferred from homology"/>
<dbReference type="GO" id="GO:0070063">
    <property type="term" value="F:RNA polymerase binding"/>
    <property type="evidence" value="ECO:0007669"/>
    <property type="project" value="InterPro"/>
</dbReference>
<dbReference type="PROSITE" id="PS00829">
    <property type="entry name" value="GREAB_1"/>
    <property type="match status" value="1"/>
</dbReference>
<evidence type="ECO:0000313" key="12">
    <source>
        <dbReference type="EMBL" id="SPF68579.1"/>
    </source>
</evidence>
<dbReference type="GO" id="GO:0003677">
    <property type="term" value="F:DNA binding"/>
    <property type="evidence" value="ECO:0007669"/>
    <property type="project" value="UniProtKB-UniRule"/>
</dbReference>
<dbReference type="HAMAP" id="MF_00105">
    <property type="entry name" value="GreA_GreB"/>
    <property type="match status" value="1"/>
</dbReference>
<organism evidence="12 13">
    <name type="scientific">Propionibacterium ruminifibrarum</name>
    <dbReference type="NCBI Taxonomy" id="1962131"/>
    <lineage>
        <taxon>Bacteria</taxon>
        <taxon>Bacillati</taxon>
        <taxon>Actinomycetota</taxon>
        <taxon>Actinomycetes</taxon>
        <taxon>Propionibacteriales</taxon>
        <taxon>Propionibacteriaceae</taxon>
        <taxon>Propionibacterium</taxon>
    </lineage>
</organism>
<dbReference type="SUPFAM" id="SSF46557">
    <property type="entry name" value="GreA transcript cleavage protein, N-terminal domain"/>
    <property type="match status" value="1"/>
</dbReference>
<keyword evidence="12" id="KW-0648">Protein biosynthesis</keyword>
<dbReference type="Pfam" id="PF03449">
    <property type="entry name" value="GreA_GreB_N"/>
    <property type="match status" value="1"/>
</dbReference>
<evidence type="ECO:0000256" key="7">
    <source>
        <dbReference type="ARBA" id="ARBA00030776"/>
    </source>
</evidence>
<dbReference type="InterPro" id="IPR036805">
    <property type="entry name" value="Tscrpt_elong_fac_GreA/B_N_sf"/>
</dbReference>
<evidence type="ECO:0000256" key="5">
    <source>
        <dbReference type="ARBA" id="ARBA00023163"/>
    </source>
</evidence>
<dbReference type="AlphaFoldDB" id="A0A375I526"/>